<comment type="similarity">
    <text evidence="1">Belongs to the sulfotransferase 1 family.</text>
</comment>
<dbReference type="Gene3D" id="3.40.50.300">
    <property type="entry name" value="P-loop containing nucleotide triphosphate hydrolases"/>
    <property type="match status" value="1"/>
</dbReference>
<comment type="caution">
    <text evidence="4">The sequence shown here is derived from an EMBL/GenBank/DDBJ whole genome shotgun (WGS) entry which is preliminary data.</text>
</comment>
<sequence>MDTNVYRKKLFKLQGEVTLAPHYKNYTDVVLPERFALYKEKIENFKVSNDDIWIASFPKSGTTWTQEMVWLLANNFDYDGAKQLLDARYGFIEMLGILLPNNEEIVALLPDPMDVLENTIGKRFVKTHLPWELLPLQIRDGSKKPKIIYVMRDVKDVLVSFYHHNALFKVDNLILEEYFNYFITDNHMYSPYWKNIFSFWSRRHLPNILFLKYEDMIQDLPAAIQKTASFLGTVVPDEEMKTLVRHLSFAEMKKNTAVNMAPVVQMINKDVSDKTNFIRKGKSGGYKDELSEEMVKLLDVWSEMNIADSDFQLNDTK</sequence>
<accession>A0AAW1KK18</accession>
<dbReference type="AlphaFoldDB" id="A0AAW1KK18"/>
<dbReference type="Proteomes" id="UP001458880">
    <property type="component" value="Unassembled WGS sequence"/>
</dbReference>
<protein>
    <submittedName>
        <fullName evidence="4">Sulfotransferase domain</fullName>
    </submittedName>
</protein>
<keyword evidence="5" id="KW-1185">Reference proteome</keyword>
<gene>
    <name evidence="4" type="ORF">QE152_g23012</name>
</gene>
<dbReference type="PANTHER" id="PTHR11783">
    <property type="entry name" value="SULFOTRANSFERASE SULT"/>
    <property type="match status" value="1"/>
</dbReference>
<evidence type="ECO:0000313" key="4">
    <source>
        <dbReference type="EMBL" id="KAK9718750.1"/>
    </source>
</evidence>
<evidence type="ECO:0000256" key="1">
    <source>
        <dbReference type="ARBA" id="ARBA00005771"/>
    </source>
</evidence>
<dbReference type="InterPro" id="IPR027417">
    <property type="entry name" value="P-loop_NTPase"/>
</dbReference>
<dbReference type="SUPFAM" id="SSF52540">
    <property type="entry name" value="P-loop containing nucleoside triphosphate hydrolases"/>
    <property type="match status" value="1"/>
</dbReference>
<organism evidence="4 5">
    <name type="scientific">Popillia japonica</name>
    <name type="common">Japanese beetle</name>
    <dbReference type="NCBI Taxonomy" id="7064"/>
    <lineage>
        <taxon>Eukaryota</taxon>
        <taxon>Metazoa</taxon>
        <taxon>Ecdysozoa</taxon>
        <taxon>Arthropoda</taxon>
        <taxon>Hexapoda</taxon>
        <taxon>Insecta</taxon>
        <taxon>Pterygota</taxon>
        <taxon>Neoptera</taxon>
        <taxon>Endopterygota</taxon>
        <taxon>Coleoptera</taxon>
        <taxon>Polyphaga</taxon>
        <taxon>Scarabaeiformia</taxon>
        <taxon>Scarabaeidae</taxon>
        <taxon>Rutelinae</taxon>
        <taxon>Popillia</taxon>
    </lineage>
</organism>
<dbReference type="Pfam" id="PF00685">
    <property type="entry name" value="Sulfotransfer_1"/>
    <property type="match status" value="1"/>
</dbReference>
<evidence type="ECO:0000256" key="2">
    <source>
        <dbReference type="ARBA" id="ARBA00022679"/>
    </source>
</evidence>
<dbReference type="GO" id="GO:0008146">
    <property type="term" value="F:sulfotransferase activity"/>
    <property type="evidence" value="ECO:0007669"/>
    <property type="project" value="InterPro"/>
</dbReference>
<dbReference type="EMBL" id="JASPKY010000225">
    <property type="protein sequence ID" value="KAK9718750.1"/>
    <property type="molecule type" value="Genomic_DNA"/>
</dbReference>
<keyword evidence="2" id="KW-0808">Transferase</keyword>
<reference evidence="4 5" key="1">
    <citation type="journal article" date="2024" name="BMC Genomics">
        <title>De novo assembly and annotation of Popillia japonica's genome with initial clues to its potential as an invasive pest.</title>
        <authorList>
            <person name="Cucini C."/>
            <person name="Boschi S."/>
            <person name="Funari R."/>
            <person name="Cardaioli E."/>
            <person name="Iannotti N."/>
            <person name="Marturano G."/>
            <person name="Paoli F."/>
            <person name="Bruttini M."/>
            <person name="Carapelli A."/>
            <person name="Frati F."/>
            <person name="Nardi F."/>
        </authorList>
    </citation>
    <scope>NUCLEOTIDE SEQUENCE [LARGE SCALE GENOMIC DNA]</scope>
    <source>
        <strain evidence="4">DMR45628</strain>
    </source>
</reference>
<evidence type="ECO:0000259" key="3">
    <source>
        <dbReference type="Pfam" id="PF00685"/>
    </source>
</evidence>
<evidence type="ECO:0000313" key="5">
    <source>
        <dbReference type="Proteomes" id="UP001458880"/>
    </source>
</evidence>
<proteinExistence type="inferred from homology"/>
<dbReference type="InterPro" id="IPR000863">
    <property type="entry name" value="Sulfotransferase_dom"/>
</dbReference>
<name>A0AAW1KK18_POPJA</name>
<feature type="domain" description="Sulfotransferase" evidence="3">
    <location>
        <begin position="50"/>
        <end position="309"/>
    </location>
</feature>